<dbReference type="GO" id="GO:0007165">
    <property type="term" value="P:signal transduction"/>
    <property type="evidence" value="ECO:0007669"/>
    <property type="project" value="UniProtKB-KW"/>
</dbReference>
<sequence length="682" mass="75052">MKQRNKSIGGLVAATLIMIALIPIVVMLLSSYNSTRNLLLERTTNSRESAVKTVLDSRDSMNISAKKTLTTLANEDLFKGTYDMNTIQKIISAAESENDVMLDTIFVNADGKYVSTKKTFPTGFNPKTRPWYKGAVKNIGQVYWSKPYYDASSKSNVISISEAVQNSKGQIGVLSFRVLYDDVQDILNHLNVGRTGNAMLVANDGRVLASKDTSLIGKSVASSEVFKRAAVATANEGSVSVAGTSPVQKIYYSHGSSDNGTFAMAQLKKDELTPELNSLIKSSIIILIFMLIFAVLISIVFVRVIKSIVNTLSRFFEAAGKGKFEKIVPERLKAKNFFDRRVNRFVYPDKHGNEPQRLAYEYNQMIDSVGSLIQNVQKEGTKVAEMSESLLELSKQTNTATEEVAKTITGIAEVTSSQAEDTQKGVTQMRDLSQTIQDLHANVQVMGTKSQESSEMNQENIDVTGEVNSNWHSELDKMEELMHGVEKMNNNIQNITKIIRVINEISHQTNLLALNASIEAASAGESGKGFAVVATEIRKLSDQSKDSTKEIEDIIGKIQDQSAQMVKQTSDSVTGGKKQTELIKNAIGSSRDVYSKGLNILEGIHKIEKASSQIENIQSTVLENLENISASTEENSAGTEEVSANSEEVLATMEEFTTHVAELKKISERLEKNLTEEFEIVE</sequence>
<organism evidence="11">
    <name type="scientific">Liquorilactobacillus capillatus</name>
    <dbReference type="NCBI Taxonomy" id="480931"/>
    <lineage>
        <taxon>Bacteria</taxon>
        <taxon>Bacillati</taxon>
        <taxon>Bacillota</taxon>
        <taxon>Bacilli</taxon>
        <taxon>Lactobacillales</taxon>
        <taxon>Lactobacillaceae</taxon>
        <taxon>Liquorilactobacillus</taxon>
    </lineage>
</organism>
<gene>
    <name evidence="11" type="primary">mcp3</name>
</gene>
<dbReference type="InterPro" id="IPR033479">
    <property type="entry name" value="dCache_1"/>
</dbReference>
<dbReference type="GO" id="GO:0005886">
    <property type="term" value="C:plasma membrane"/>
    <property type="evidence" value="ECO:0007669"/>
    <property type="project" value="UniProtKB-SubCell"/>
</dbReference>
<keyword evidence="7 8" id="KW-0807">Transducer</keyword>
<dbReference type="Gene3D" id="6.10.340.10">
    <property type="match status" value="1"/>
</dbReference>
<dbReference type="GO" id="GO:0006935">
    <property type="term" value="P:chemotaxis"/>
    <property type="evidence" value="ECO:0007669"/>
    <property type="project" value="UniProtKB-KW"/>
</dbReference>
<dbReference type="SUPFAM" id="SSF58104">
    <property type="entry name" value="Methyl-accepting chemotaxis protein (MCP) signaling domain"/>
    <property type="match status" value="1"/>
</dbReference>
<evidence type="ECO:0000313" key="11">
    <source>
        <dbReference type="EMBL" id="AJA33911.1"/>
    </source>
</evidence>
<dbReference type="Gene3D" id="1.10.287.950">
    <property type="entry name" value="Methyl-accepting chemotaxis protein"/>
    <property type="match status" value="1"/>
</dbReference>
<feature type="transmembrane region" description="Helical" evidence="9">
    <location>
        <begin position="284"/>
        <end position="305"/>
    </location>
</feature>
<protein>
    <submittedName>
        <fullName evidence="11">Methyl-accepting chemotaxis protein</fullName>
    </submittedName>
</protein>
<evidence type="ECO:0000256" key="4">
    <source>
        <dbReference type="ARBA" id="ARBA00022692"/>
    </source>
</evidence>
<dbReference type="InterPro" id="IPR004089">
    <property type="entry name" value="MCPsignal_dom"/>
</dbReference>
<keyword evidence="5 9" id="KW-1133">Transmembrane helix</keyword>
<reference evidence="11" key="1">
    <citation type="journal article" date="2014" name="Appl. Environ. Microbiol.">
        <title>Detection and genomic characterization of motility in Lactobacillus curvatus: confirmation of motility in a species outside the Lactobacillus salivarius clade.</title>
        <authorList>
            <person name="Cousin F.J."/>
            <person name="Lynch S.M."/>
            <person name="Harris H.M."/>
            <person name="McCann A."/>
            <person name="Lynch D.B."/>
            <person name="Neville B.A."/>
            <person name="Irisawa T."/>
            <person name="Okada S."/>
            <person name="Endo A."/>
            <person name="O'Toole P.W."/>
        </authorList>
    </citation>
    <scope>NUCLEOTIDE SEQUENCE</scope>
    <source>
        <strain evidence="11">DSM 19910</strain>
    </source>
</reference>
<keyword evidence="4 9" id="KW-0812">Transmembrane</keyword>
<dbReference type="PROSITE" id="PS50111">
    <property type="entry name" value="CHEMOTAXIS_TRANSDUC_2"/>
    <property type="match status" value="1"/>
</dbReference>
<dbReference type="CDD" id="cd18773">
    <property type="entry name" value="PDC1_HK_sensor"/>
    <property type="match status" value="1"/>
</dbReference>
<keyword evidence="6 9" id="KW-0472">Membrane</keyword>
<evidence type="ECO:0000256" key="5">
    <source>
        <dbReference type="ARBA" id="ARBA00022989"/>
    </source>
</evidence>
<evidence type="ECO:0000256" key="2">
    <source>
        <dbReference type="ARBA" id="ARBA00022475"/>
    </source>
</evidence>
<evidence type="ECO:0000256" key="9">
    <source>
        <dbReference type="SAM" id="Phobius"/>
    </source>
</evidence>
<keyword evidence="2" id="KW-1003">Cell membrane</keyword>
<evidence type="ECO:0000259" key="10">
    <source>
        <dbReference type="PROSITE" id="PS50111"/>
    </source>
</evidence>
<accession>A0A0A7RFB8</accession>
<dbReference type="SUPFAM" id="SSF103190">
    <property type="entry name" value="Sensory domain-like"/>
    <property type="match status" value="1"/>
</dbReference>
<feature type="transmembrane region" description="Helical" evidence="9">
    <location>
        <begin position="12"/>
        <end position="32"/>
    </location>
</feature>
<evidence type="ECO:0000256" key="7">
    <source>
        <dbReference type="ARBA" id="ARBA00023224"/>
    </source>
</evidence>
<name>A0A0A7RFB8_9LACO</name>
<dbReference type="Gene3D" id="3.30.450.20">
    <property type="entry name" value="PAS domain"/>
    <property type="match status" value="2"/>
</dbReference>
<dbReference type="PANTHER" id="PTHR32089">
    <property type="entry name" value="METHYL-ACCEPTING CHEMOTAXIS PROTEIN MCPB"/>
    <property type="match status" value="1"/>
</dbReference>
<dbReference type="AlphaFoldDB" id="A0A0A7RFB8"/>
<evidence type="ECO:0000256" key="6">
    <source>
        <dbReference type="ARBA" id="ARBA00023136"/>
    </source>
</evidence>
<dbReference type="SMART" id="SM00283">
    <property type="entry name" value="MA"/>
    <property type="match status" value="1"/>
</dbReference>
<evidence type="ECO:0000256" key="1">
    <source>
        <dbReference type="ARBA" id="ARBA00004651"/>
    </source>
</evidence>
<keyword evidence="3" id="KW-0145">Chemotaxis</keyword>
<dbReference type="EMBL" id="KM886862">
    <property type="protein sequence ID" value="AJA33911.1"/>
    <property type="molecule type" value="Genomic_DNA"/>
</dbReference>
<feature type="domain" description="Methyl-accepting transducer" evidence="10">
    <location>
        <begin position="393"/>
        <end position="650"/>
    </location>
</feature>
<dbReference type="InterPro" id="IPR029151">
    <property type="entry name" value="Sensor-like_sf"/>
</dbReference>
<evidence type="ECO:0000256" key="3">
    <source>
        <dbReference type="ARBA" id="ARBA00022500"/>
    </source>
</evidence>
<dbReference type="Pfam" id="PF02743">
    <property type="entry name" value="dCache_1"/>
    <property type="match status" value="1"/>
</dbReference>
<dbReference type="PANTHER" id="PTHR32089:SF114">
    <property type="entry name" value="METHYL-ACCEPTING CHEMOTAXIS PROTEIN MCPB"/>
    <property type="match status" value="1"/>
</dbReference>
<evidence type="ECO:0000256" key="8">
    <source>
        <dbReference type="PROSITE-ProRule" id="PRU00284"/>
    </source>
</evidence>
<comment type="subcellular location">
    <subcellularLocation>
        <location evidence="1">Cell membrane</location>
        <topology evidence="1">Multi-pass membrane protein</topology>
    </subcellularLocation>
</comment>
<proteinExistence type="predicted"/>
<dbReference type="Pfam" id="PF00015">
    <property type="entry name" value="MCPsignal"/>
    <property type="match status" value="1"/>
</dbReference>